<dbReference type="InterPro" id="IPR030678">
    <property type="entry name" value="Peptide/Ni-bd"/>
</dbReference>
<dbReference type="AlphaFoldDB" id="A0A1H5S1B0"/>
<dbReference type="InterPro" id="IPR000914">
    <property type="entry name" value="SBP_5_dom"/>
</dbReference>
<keyword evidence="3" id="KW-0813">Transport</keyword>
<dbReference type="InterPro" id="IPR039424">
    <property type="entry name" value="SBP_5"/>
</dbReference>
<organism evidence="7 8">
    <name type="scientific">Bosea lathyri</name>
    <dbReference type="NCBI Taxonomy" id="1036778"/>
    <lineage>
        <taxon>Bacteria</taxon>
        <taxon>Pseudomonadati</taxon>
        <taxon>Pseudomonadota</taxon>
        <taxon>Alphaproteobacteria</taxon>
        <taxon>Hyphomicrobiales</taxon>
        <taxon>Boseaceae</taxon>
        <taxon>Bosea</taxon>
    </lineage>
</organism>
<feature type="domain" description="Solute-binding protein family 5" evidence="6">
    <location>
        <begin position="67"/>
        <end position="414"/>
    </location>
</feature>
<evidence type="ECO:0000256" key="1">
    <source>
        <dbReference type="ARBA" id="ARBA00004418"/>
    </source>
</evidence>
<evidence type="ECO:0000259" key="6">
    <source>
        <dbReference type="Pfam" id="PF00496"/>
    </source>
</evidence>
<dbReference type="Gene3D" id="3.90.76.10">
    <property type="entry name" value="Dipeptide-binding Protein, Domain 1"/>
    <property type="match status" value="1"/>
</dbReference>
<gene>
    <name evidence="7" type="ORF">SAMN04488115_101107</name>
</gene>
<evidence type="ECO:0000256" key="3">
    <source>
        <dbReference type="ARBA" id="ARBA00022448"/>
    </source>
</evidence>
<dbReference type="GO" id="GO:0043190">
    <property type="term" value="C:ATP-binding cassette (ABC) transporter complex"/>
    <property type="evidence" value="ECO:0007669"/>
    <property type="project" value="InterPro"/>
</dbReference>
<dbReference type="PANTHER" id="PTHR30290:SF9">
    <property type="entry name" value="OLIGOPEPTIDE-BINDING PROTEIN APPA"/>
    <property type="match status" value="1"/>
</dbReference>
<keyword evidence="8" id="KW-1185">Reference proteome</keyword>
<feature type="signal peptide" evidence="5">
    <location>
        <begin position="1"/>
        <end position="22"/>
    </location>
</feature>
<dbReference type="CDD" id="cd08515">
    <property type="entry name" value="PBP2_NikA_DppA_OppA_like_10"/>
    <property type="match status" value="1"/>
</dbReference>
<dbReference type="EMBL" id="FNUY01000001">
    <property type="protein sequence ID" value="SEF44403.1"/>
    <property type="molecule type" value="Genomic_DNA"/>
</dbReference>
<comment type="similarity">
    <text evidence="2">Belongs to the bacterial solute-binding protein 5 family.</text>
</comment>
<evidence type="ECO:0000256" key="2">
    <source>
        <dbReference type="ARBA" id="ARBA00005695"/>
    </source>
</evidence>
<accession>A0A1H5S1B0</accession>
<dbReference type="RefSeq" id="WP_103870530.1">
    <property type="nucleotide sequence ID" value="NZ_FNUY01000001.1"/>
</dbReference>
<reference evidence="7 8" key="1">
    <citation type="submission" date="2016-10" db="EMBL/GenBank/DDBJ databases">
        <authorList>
            <person name="de Groot N.N."/>
        </authorList>
    </citation>
    <scope>NUCLEOTIDE SEQUENCE [LARGE SCALE GENOMIC DNA]</scope>
    <source>
        <strain evidence="7 8">DSM 26656</strain>
    </source>
</reference>
<dbReference type="PIRSF" id="PIRSF002741">
    <property type="entry name" value="MppA"/>
    <property type="match status" value="1"/>
</dbReference>
<sequence length="496" mass="54252">MKRLSLAAAILACLIAPAAAQATKDVLTIDAPNDAATLDPHLQWDADSYGVYRNIFDNLVTRDASGKIVPQIATAWRTLDDTHVEFDLRTDVKFHDGTALTADDVVFSVKRITNPDLKSSQLSQFNQIVDAKAEGPGKVVLTTQSPYPVLLAQLVKLSIVPKAYVERVGDQEFNLKPVGSGPYKLREWQKGVQATVDAVDTYWRGKPPFKTVVFRAVPDVSTRIADLKTGRADLVRLLPPDEAIALKKEPALNVLTVPTERVGYMFINAQAGPTTDLKVRQAIAYAVDKQGIIDALLQGLGKPVNSIGADPIFGYQADIAGYGYDPAKAKALVKEAKAEGAELTFLTSPAYDRRIVEAIQQMVNDVGLKVNVVMLDHATFLRRRQGTPAEAGQLAIGVWSCACQDADGIIFPLFRTGSTWSKYSNPAFDTAADAARSTLDEAKRMAAYKSAYEVLRQDVPGLGLYQAFASYGARKELQWQPTSNESLFVMDMNWKR</sequence>
<dbReference type="SUPFAM" id="SSF53850">
    <property type="entry name" value="Periplasmic binding protein-like II"/>
    <property type="match status" value="1"/>
</dbReference>
<keyword evidence="4 5" id="KW-0732">Signal</keyword>
<dbReference type="Proteomes" id="UP000236743">
    <property type="component" value="Unassembled WGS sequence"/>
</dbReference>
<feature type="chain" id="PRO_5009283596" evidence="5">
    <location>
        <begin position="23"/>
        <end position="496"/>
    </location>
</feature>
<name>A0A1H5S1B0_9HYPH</name>
<dbReference type="OrthoDB" id="9803988at2"/>
<evidence type="ECO:0000313" key="8">
    <source>
        <dbReference type="Proteomes" id="UP000236743"/>
    </source>
</evidence>
<evidence type="ECO:0000313" key="7">
    <source>
        <dbReference type="EMBL" id="SEF44403.1"/>
    </source>
</evidence>
<comment type="subcellular location">
    <subcellularLocation>
        <location evidence="1">Periplasm</location>
    </subcellularLocation>
</comment>
<dbReference type="GO" id="GO:1904680">
    <property type="term" value="F:peptide transmembrane transporter activity"/>
    <property type="evidence" value="ECO:0007669"/>
    <property type="project" value="TreeGrafter"/>
</dbReference>
<dbReference type="GO" id="GO:0015833">
    <property type="term" value="P:peptide transport"/>
    <property type="evidence" value="ECO:0007669"/>
    <property type="project" value="TreeGrafter"/>
</dbReference>
<dbReference type="Gene3D" id="3.10.105.10">
    <property type="entry name" value="Dipeptide-binding Protein, Domain 3"/>
    <property type="match status" value="1"/>
</dbReference>
<proteinExistence type="inferred from homology"/>
<protein>
    <submittedName>
        <fullName evidence="7">Peptide/nickel transport system substrate-binding protein</fullName>
    </submittedName>
</protein>
<evidence type="ECO:0000256" key="4">
    <source>
        <dbReference type="ARBA" id="ARBA00022729"/>
    </source>
</evidence>
<dbReference type="Gene3D" id="3.40.190.10">
    <property type="entry name" value="Periplasmic binding protein-like II"/>
    <property type="match status" value="1"/>
</dbReference>
<dbReference type="PANTHER" id="PTHR30290">
    <property type="entry name" value="PERIPLASMIC BINDING COMPONENT OF ABC TRANSPORTER"/>
    <property type="match status" value="1"/>
</dbReference>
<dbReference type="Pfam" id="PF00496">
    <property type="entry name" value="SBP_bac_5"/>
    <property type="match status" value="1"/>
</dbReference>
<evidence type="ECO:0000256" key="5">
    <source>
        <dbReference type="SAM" id="SignalP"/>
    </source>
</evidence>
<dbReference type="GO" id="GO:0030288">
    <property type="term" value="C:outer membrane-bounded periplasmic space"/>
    <property type="evidence" value="ECO:0007669"/>
    <property type="project" value="UniProtKB-ARBA"/>
</dbReference>